<reference evidence="2" key="1">
    <citation type="submission" date="2022-08" db="EMBL/GenBank/DDBJ databases">
        <title>A Global Phylogenomic Analysis of the Shiitake Genus Lentinula.</title>
        <authorList>
            <consortium name="DOE Joint Genome Institute"/>
            <person name="Sierra-Patev S."/>
            <person name="Min B."/>
            <person name="Naranjo-Ortiz M."/>
            <person name="Looney B."/>
            <person name="Konkel Z."/>
            <person name="Slot J.C."/>
            <person name="Sakamoto Y."/>
            <person name="Steenwyk J.L."/>
            <person name="Rokas A."/>
            <person name="Carro J."/>
            <person name="Camarero S."/>
            <person name="Ferreira P."/>
            <person name="Molpeceres G."/>
            <person name="Ruiz-Duenas F.J."/>
            <person name="Serrano A."/>
            <person name="Henrissat B."/>
            <person name="Drula E."/>
            <person name="Hughes K.W."/>
            <person name="Mata J.L."/>
            <person name="Ishikawa N.K."/>
            <person name="Vargas-Isla R."/>
            <person name="Ushijima S."/>
            <person name="Smith C.A."/>
            <person name="Ahrendt S."/>
            <person name="Andreopoulos W."/>
            <person name="He G."/>
            <person name="Labutti K."/>
            <person name="Lipzen A."/>
            <person name="Ng V."/>
            <person name="Riley R."/>
            <person name="Sandor L."/>
            <person name="Barry K."/>
            <person name="Martinez A.T."/>
            <person name="Xiao Y."/>
            <person name="Gibbons J.G."/>
            <person name="Terashima K."/>
            <person name="Grigoriev I.V."/>
            <person name="Hibbett D.S."/>
        </authorList>
    </citation>
    <scope>NUCLEOTIDE SEQUENCE</scope>
    <source>
        <strain evidence="2">RHP3577 ss4</strain>
    </source>
</reference>
<evidence type="ECO:0000313" key="2">
    <source>
        <dbReference type="EMBL" id="KAJ4498931.1"/>
    </source>
</evidence>
<keyword evidence="3" id="KW-1185">Reference proteome</keyword>
<proteinExistence type="predicted"/>
<sequence>MIGPISTGIIYCSGPFITPVITRYPYHKCNSMYVGTILCWVSLFAASYTTKVIQLVALQGALYAIGGSLLYIPCMSYLSDNELASFLCERERKESNGHSNQPI</sequence>
<gene>
    <name evidence="2" type="ORF">C8R41DRAFT_816918</name>
</gene>
<comment type="caution">
    <text evidence="2">The sequence shown here is derived from an EMBL/GenBank/DDBJ whole genome shotgun (WGS) entry which is preliminary data.</text>
</comment>
<keyword evidence="1" id="KW-0812">Transmembrane</keyword>
<accession>A0ABQ8VRI2</accession>
<name>A0ABQ8VRI2_9AGAR</name>
<dbReference type="EMBL" id="JANVFT010000013">
    <property type="protein sequence ID" value="KAJ4498931.1"/>
    <property type="molecule type" value="Genomic_DNA"/>
</dbReference>
<evidence type="ECO:0000256" key="1">
    <source>
        <dbReference type="SAM" id="Phobius"/>
    </source>
</evidence>
<protein>
    <submittedName>
        <fullName evidence="2">Uncharacterized protein</fullName>
    </submittedName>
</protein>
<feature type="transmembrane region" description="Helical" evidence="1">
    <location>
        <begin position="32"/>
        <end position="49"/>
    </location>
</feature>
<keyword evidence="1" id="KW-1133">Transmembrane helix</keyword>
<organism evidence="2 3">
    <name type="scientific">Lentinula lateritia</name>
    <dbReference type="NCBI Taxonomy" id="40482"/>
    <lineage>
        <taxon>Eukaryota</taxon>
        <taxon>Fungi</taxon>
        <taxon>Dikarya</taxon>
        <taxon>Basidiomycota</taxon>
        <taxon>Agaricomycotina</taxon>
        <taxon>Agaricomycetes</taxon>
        <taxon>Agaricomycetidae</taxon>
        <taxon>Agaricales</taxon>
        <taxon>Marasmiineae</taxon>
        <taxon>Omphalotaceae</taxon>
        <taxon>Lentinula</taxon>
    </lineage>
</organism>
<dbReference type="SUPFAM" id="SSF103473">
    <property type="entry name" value="MFS general substrate transporter"/>
    <property type="match status" value="1"/>
</dbReference>
<dbReference type="Proteomes" id="UP001150217">
    <property type="component" value="Unassembled WGS sequence"/>
</dbReference>
<dbReference type="InterPro" id="IPR036259">
    <property type="entry name" value="MFS_trans_sf"/>
</dbReference>
<feature type="transmembrane region" description="Helical" evidence="1">
    <location>
        <begin position="61"/>
        <end position="79"/>
    </location>
</feature>
<keyword evidence="1" id="KW-0472">Membrane</keyword>
<evidence type="ECO:0000313" key="3">
    <source>
        <dbReference type="Proteomes" id="UP001150217"/>
    </source>
</evidence>